<dbReference type="PANTHER" id="PTHR33120">
    <property type="entry name" value="EXPRESSED PROTEIN-RELATED"/>
    <property type="match status" value="1"/>
</dbReference>
<evidence type="ECO:0000259" key="3">
    <source>
        <dbReference type="Pfam" id="PF13087"/>
    </source>
</evidence>
<dbReference type="InterPro" id="IPR022059">
    <property type="entry name" value="DUF3615"/>
</dbReference>
<evidence type="ECO:0000313" key="6">
    <source>
        <dbReference type="Proteomes" id="UP000006591"/>
    </source>
</evidence>
<dbReference type="FunFam" id="3.40.50.300:FF:002328">
    <property type="entry name" value="Helicase-like protein"/>
    <property type="match status" value="1"/>
</dbReference>
<reference evidence="5" key="1">
    <citation type="submission" date="2015-04" db="UniProtKB">
        <authorList>
            <consortium name="EnsemblPlants"/>
        </authorList>
    </citation>
    <scope>IDENTIFICATION</scope>
    <source>
        <strain evidence="5">SL10</strain>
    </source>
</reference>
<dbReference type="eggNOG" id="KOG1801">
    <property type="taxonomic scope" value="Eukaryota"/>
</dbReference>
<evidence type="ECO:0000259" key="4">
    <source>
        <dbReference type="Pfam" id="PF20235"/>
    </source>
</evidence>
<dbReference type="Gene3D" id="3.40.50.300">
    <property type="entry name" value="P-loop containing nucleotide triphosphate hydrolases"/>
    <property type="match status" value="2"/>
</dbReference>
<dbReference type="SUPFAM" id="SSF52540">
    <property type="entry name" value="P-loop containing nucleoside triphosphate hydrolases"/>
    <property type="match status" value="1"/>
</dbReference>
<dbReference type="Pfam" id="PF13087">
    <property type="entry name" value="AAA_12"/>
    <property type="match status" value="1"/>
</dbReference>
<dbReference type="EnsemblPlants" id="ONIVA01G20820.2">
    <property type="protein sequence ID" value="ONIVA01G20820.2"/>
    <property type="gene ID" value="ONIVA01G20820"/>
</dbReference>
<dbReference type="Pfam" id="PF12274">
    <property type="entry name" value="DUF3615"/>
    <property type="match status" value="1"/>
</dbReference>
<dbReference type="PANTHER" id="PTHR33120:SF43">
    <property type="entry name" value="PIR2-LIKE HELICAL DOMAIN-CONTAINING PROTEIN"/>
    <property type="match status" value="1"/>
</dbReference>
<keyword evidence="6" id="KW-1185">Reference proteome</keyword>
<name>A0A0E0FMN2_ORYNI</name>
<reference evidence="5" key="2">
    <citation type="submission" date="2018-04" db="EMBL/GenBank/DDBJ databases">
        <title>OnivRS2 (Oryza nivara Reference Sequence Version 2).</title>
        <authorList>
            <person name="Zhang J."/>
            <person name="Kudrna D."/>
            <person name="Lee S."/>
            <person name="Talag J."/>
            <person name="Rajasekar S."/>
            <person name="Welchert J."/>
            <person name="Hsing Y.-I."/>
            <person name="Wing R.A."/>
        </authorList>
    </citation>
    <scope>NUCLEOTIDE SEQUENCE [LARGE SCALE GENOMIC DNA]</scope>
</reference>
<evidence type="ECO:0000313" key="5">
    <source>
        <dbReference type="EnsemblPlants" id="ONIVA01G20820.2"/>
    </source>
</evidence>
<protein>
    <submittedName>
        <fullName evidence="5">Uncharacterized protein</fullName>
    </submittedName>
</protein>
<dbReference type="Pfam" id="PF20235">
    <property type="entry name" value="PIR2-like_helical"/>
    <property type="match status" value="2"/>
</dbReference>
<dbReference type="AlphaFoldDB" id="A0A0E0FMN2"/>
<dbReference type="Proteomes" id="UP000006591">
    <property type="component" value="Chromosome 1"/>
</dbReference>
<dbReference type="InterPro" id="IPR046527">
    <property type="entry name" value="PIR2-like_helical"/>
</dbReference>
<feature type="domain" description="PIR2-like helical" evidence="4">
    <location>
        <begin position="31"/>
        <end position="93"/>
    </location>
</feature>
<feature type="compositionally biased region" description="Low complexity" evidence="1">
    <location>
        <begin position="131"/>
        <end position="174"/>
    </location>
</feature>
<dbReference type="STRING" id="4536.A0A0E0FMN2"/>
<sequence length="1080" mass="121186">MDGRRRRSGRPDVSYGNSDGIAHNRSVILGTIHGYYKEALAVLPLDDLPELAPRLVGAGVCFGFGDPTTNIIANTFSSFLPDKPDPDHRAKSTSARQASRRHRQQQGRMPPATPPPLRRRHEPSPSDRWRASSPSSHLTSATSPPGMRSATCASPTPTSSSPSASSSLIAATTPRMNASSARQPDVDDFIAGSFSLASHLEFVTQTVLADRSYVLSVEKILLLSGMLKKKPRMLDKSDNPMIFADERRLRNCHTDANASGDANCEKVPGGLTISLRAVLLDKIHAKYLKAISRLPMQDVRARYHRALVNGGYCYGPFSCVTNIIVNTLWYDSTFPAVEKLEVDMICTSTFVRVESRSLRGLIKLLLTCIPEISEHDAMIYLLKNNLKVAKQLKWQERKGGNPAGMSVPTRLQRMHRFILSPKLMYSFPLNLYLRCRLPLNHYCLATLLPSSNCISAKSLETIVDLSTDALDMFIAFKEKFVTQQGFFHRKIEAALRKKGYLYDLQVICVANERVGSQMNFLDFKSPYSHVNFLARPKVGSGLKLFFAEFSNDDDDVSFCCTVSRKSKHGTRIMHPAHPIENYCGGDMDFTEMAHGTHELTNARIISCGKCAGNRVGMCGDDYIYFDPTRDAKFAQCMNRTASRANISWSDILKAAMCGFHSKFQKLTQITKSTFRLHEAAMESINLLIVDDAAKINECDLIIPLRLPVTHILMLGDDFNLQPSKVRENARFTMSPFKRLLNLGFRKHMLTEQYAIHPSIWQFRNEKFYEGRITNGATVISPEYNKKFKGLKFPNYCFIDVTGTDGSSCKEKNTIELATIQYMLEIISKQYYKDLNLRLEDTEVIDVGVLCLCGSNISEIKSSLRQKYASHNKINVHIESADSFQGETYQVVILSMLFKDENTILQIEKINAAITKARHCLWMFGEAASVSARGGVFRELVDDMIERKCILKWNTIATSQSKYALESDDFHGSSSASSNETIHQVASNFRIKSQPQLPIKKDQEIKTVFNTVKNGKLPVAHFRMSENFFSLRPGEIGHYDYQKPYLHPVSSLLASHAVMIIGSAMTMTEVNKRRENSALSI</sequence>
<dbReference type="InterPro" id="IPR027417">
    <property type="entry name" value="P-loop_NTPase"/>
</dbReference>
<evidence type="ECO:0000256" key="1">
    <source>
        <dbReference type="SAM" id="MobiDB-lite"/>
    </source>
</evidence>
<feature type="domain" description="DUF3615" evidence="2">
    <location>
        <begin position="492"/>
        <end position="568"/>
    </location>
</feature>
<dbReference type="HOGENOM" id="CLU_309142_0_0_1"/>
<feature type="domain" description="PIR2-like helical" evidence="4">
    <location>
        <begin position="281"/>
        <end position="395"/>
    </location>
</feature>
<dbReference type="InterPro" id="IPR041679">
    <property type="entry name" value="DNA2/NAM7-like_C"/>
</dbReference>
<proteinExistence type="predicted"/>
<evidence type="ECO:0000259" key="2">
    <source>
        <dbReference type="Pfam" id="PF12274"/>
    </source>
</evidence>
<feature type="domain" description="DNA2/NAM7 helicase-like C-terminal" evidence="3">
    <location>
        <begin position="733"/>
        <end position="926"/>
    </location>
</feature>
<accession>A0A0E0FMN2</accession>
<organism evidence="5">
    <name type="scientific">Oryza nivara</name>
    <name type="common">Indian wild rice</name>
    <name type="synonym">Oryza sativa f. spontanea</name>
    <dbReference type="NCBI Taxonomy" id="4536"/>
    <lineage>
        <taxon>Eukaryota</taxon>
        <taxon>Viridiplantae</taxon>
        <taxon>Streptophyta</taxon>
        <taxon>Embryophyta</taxon>
        <taxon>Tracheophyta</taxon>
        <taxon>Spermatophyta</taxon>
        <taxon>Magnoliopsida</taxon>
        <taxon>Liliopsida</taxon>
        <taxon>Poales</taxon>
        <taxon>Poaceae</taxon>
        <taxon>BOP clade</taxon>
        <taxon>Oryzoideae</taxon>
        <taxon>Oryzeae</taxon>
        <taxon>Oryzinae</taxon>
        <taxon>Oryza</taxon>
    </lineage>
</organism>
<feature type="region of interest" description="Disordered" evidence="1">
    <location>
        <begin position="1"/>
        <end position="20"/>
    </location>
</feature>
<feature type="region of interest" description="Disordered" evidence="1">
    <location>
        <begin position="77"/>
        <end position="182"/>
    </location>
</feature>
<dbReference type="Gramene" id="ONIVA01G20820.2">
    <property type="protein sequence ID" value="ONIVA01G20820.2"/>
    <property type="gene ID" value="ONIVA01G20820"/>
</dbReference>